<evidence type="ECO:0000256" key="4">
    <source>
        <dbReference type="ARBA" id="ARBA00004661"/>
    </source>
</evidence>
<dbReference type="InterPro" id="IPR030963">
    <property type="entry name" value="DHQ_synth_fam"/>
</dbReference>
<keyword evidence="11 17" id="KW-0547">Nucleotide-binding</keyword>
<accession>A0ABM8IGT3</accession>
<feature type="binding site" evidence="17">
    <location>
        <position position="255"/>
    </location>
    <ligand>
        <name>Zn(2+)</name>
        <dbReference type="ChEBI" id="CHEBI:29105"/>
    </ligand>
</feature>
<evidence type="ECO:0000256" key="9">
    <source>
        <dbReference type="ARBA" id="ARBA00022605"/>
    </source>
</evidence>
<protein>
    <recommendedName>
        <fullName evidence="7 17">3-dehydroquinate synthase</fullName>
        <shortName evidence="17">DHQS</shortName>
        <ecNumber evidence="6 17">4.2.3.4</ecNumber>
    </recommendedName>
</protein>
<feature type="binding site" evidence="17">
    <location>
        <position position="136"/>
    </location>
    <ligand>
        <name>NAD(+)</name>
        <dbReference type="ChEBI" id="CHEBI:57540"/>
    </ligand>
</feature>
<comment type="cofactor">
    <cofactor evidence="17">
        <name>Co(2+)</name>
        <dbReference type="ChEBI" id="CHEBI:48828"/>
    </cofactor>
    <cofactor evidence="17">
        <name>Zn(2+)</name>
        <dbReference type="ChEBI" id="CHEBI:29105"/>
    </cofactor>
    <text evidence="17">Binds 1 divalent metal cation per subunit. Can use either Co(2+) or Zn(2+).</text>
</comment>
<dbReference type="InterPro" id="IPR016037">
    <property type="entry name" value="DHQ_synth_AroB"/>
</dbReference>
<keyword evidence="14 17" id="KW-0057">Aromatic amino acid biosynthesis</keyword>
<feature type="domain" description="3-dehydroquinate synthase C-terminal" evidence="19">
    <location>
        <begin position="175"/>
        <end position="314"/>
    </location>
</feature>
<evidence type="ECO:0000256" key="5">
    <source>
        <dbReference type="ARBA" id="ARBA00005412"/>
    </source>
</evidence>
<dbReference type="Gene3D" id="3.40.50.1970">
    <property type="match status" value="1"/>
</dbReference>
<comment type="caution">
    <text evidence="17">Lacks conserved residue(s) required for the propagation of feature annotation.</text>
</comment>
<sequence length="360" mass="40743">MKQLQVKTSSSEYPIYIGEDCLSVLAPFLQQATQTIVVTDQTVYDLHYQKLSHVLPENTITYIITPGESSKSFDCYHQIQTFLIESQVDRQACLLAFGGGVVGDLAGFVAATYMRGIDFIQIPTTLLAHDSAIGGKVAINHELGKNLIGAFYPPKAVVYDLRFLRTLSEKEWRCGLAEMVKHGFIANPSLLRQLLQIQSLDALLDETFAQLLIQSLMVKMEIVQMDEFEQGCRAYLNFGHTFGHAIELDEKELSHGEAVAIGILFSLYLSEHIFGIDLAIGQYLTYLKRLHFPLPFNVDHAKRYLGYMMHDKKNQRKQVRFVLLNQLAKPELVSFSIAGLETLLKQFLSEFTTKEERVCH</sequence>
<keyword evidence="12 17" id="KW-0862">Zinc</keyword>
<dbReference type="PIRSF" id="PIRSF001455">
    <property type="entry name" value="DHQ_synth"/>
    <property type="match status" value="1"/>
</dbReference>
<evidence type="ECO:0000256" key="1">
    <source>
        <dbReference type="ARBA" id="ARBA00001393"/>
    </source>
</evidence>
<dbReference type="EMBL" id="AP028127">
    <property type="protein sequence ID" value="BEH90453.1"/>
    <property type="molecule type" value="Genomic_DNA"/>
</dbReference>
<feature type="binding site" evidence="17">
    <location>
        <begin position="100"/>
        <end position="104"/>
    </location>
    <ligand>
        <name>NAD(+)</name>
        <dbReference type="ChEBI" id="CHEBI:57540"/>
    </ligand>
</feature>
<dbReference type="PANTHER" id="PTHR43622:SF7">
    <property type="entry name" value="3-DEHYDROQUINATE SYNTHASE, CHLOROPLASTIC"/>
    <property type="match status" value="1"/>
</dbReference>
<organism evidence="20 21">
    <name type="scientific">Turicibacter faecis</name>
    <dbReference type="NCBI Taxonomy" id="2963365"/>
    <lineage>
        <taxon>Bacteria</taxon>
        <taxon>Bacillati</taxon>
        <taxon>Bacillota</taxon>
        <taxon>Erysipelotrichia</taxon>
        <taxon>Erysipelotrichales</taxon>
        <taxon>Turicibacteraceae</taxon>
        <taxon>Turicibacter</taxon>
    </lineage>
</organism>
<dbReference type="PANTHER" id="PTHR43622">
    <property type="entry name" value="3-DEHYDROQUINATE SYNTHASE"/>
    <property type="match status" value="1"/>
</dbReference>
<evidence type="ECO:0000259" key="19">
    <source>
        <dbReference type="Pfam" id="PF24621"/>
    </source>
</evidence>
<feature type="binding site" evidence="17">
    <location>
        <position position="240"/>
    </location>
    <ligand>
        <name>Zn(2+)</name>
        <dbReference type="ChEBI" id="CHEBI:29105"/>
    </ligand>
</feature>
<feature type="domain" description="3-dehydroquinate synthase N-terminal" evidence="18">
    <location>
        <begin position="62"/>
        <end position="173"/>
    </location>
</feature>
<dbReference type="RefSeq" id="WP_161832278.1">
    <property type="nucleotide sequence ID" value="NZ_AP028127.1"/>
</dbReference>
<dbReference type="InterPro" id="IPR056179">
    <property type="entry name" value="DHQS_C"/>
</dbReference>
<evidence type="ECO:0000256" key="7">
    <source>
        <dbReference type="ARBA" id="ARBA00017684"/>
    </source>
</evidence>
<comment type="similarity">
    <text evidence="5 17">Belongs to the sugar phosphate cyclases superfamily. Dehydroquinate synthase family.</text>
</comment>
<comment type="subcellular location">
    <subcellularLocation>
        <location evidence="3 17">Cytoplasm</location>
    </subcellularLocation>
</comment>
<keyword evidence="15 17" id="KW-0456">Lyase</keyword>
<evidence type="ECO:0000256" key="17">
    <source>
        <dbReference type="HAMAP-Rule" id="MF_00110"/>
    </source>
</evidence>
<gene>
    <name evidence="17 20" type="primary">aroB</name>
    <name evidence="20" type="ORF">T23_05550</name>
</gene>
<dbReference type="NCBIfam" id="TIGR01357">
    <property type="entry name" value="aroB"/>
    <property type="match status" value="1"/>
</dbReference>
<evidence type="ECO:0000256" key="11">
    <source>
        <dbReference type="ARBA" id="ARBA00022741"/>
    </source>
</evidence>
<dbReference type="SUPFAM" id="SSF56796">
    <property type="entry name" value="Dehydroquinate synthase-like"/>
    <property type="match status" value="1"/>
</dbReference>
<dbReference type="Gene3D" id="1.20.1090.10">
    <property type="entry name" value="Dehydroquinate synthase-like - alpha domain"/>
    <property type="match status" value="1"/>
</dbReference>
<evidence type="ECO:0000313" key="20">
    <source>
        <dbReference type="EMBL" id="BEH90453.1"/>
    </source>
</evidence>
<evidence type="ECO:0000256" key="15">
    <source>
        <dbReference type="ARBA" id="ARBA00023239"/>
    </source>
</evidence>
<comment type="cofactor">
    <cofactor evidence="2 17">
        <name>NAD(+)</name>
        <dbReference type="ChEBI" id="CHEBI:57540"/>
    </cofactor>
</comment>
<proteinExistence type="inferred from homology"/>
<evidence type="ECO:0000259" key="18">
    <source>
        <dbReference type="Pfam" id="PF01761"/>
    </source>
</evidence>
<dbReference type="EC" id="4.2.3.4" evidence="6 17"/>
<feature type="binding site" evidence="17">
    <location>
        <begin position="124"/>
        <end position="125"/>
    </location>
    <ligand>
        <name>NAD(+)</name>
        <dbReference type="ChEBI" id="CHEBI:57540"/>
    </ligand>
</feature>
<feature type="binding site" evidence="17">
    <location>
        <begin position="163"/>
        <end position="166"/>
    </location>
    <ligand>
        <name>NAD(+)</name>
        <dbReference type="ChEBI" id="CHEBI:57540"/>
    </ligand>
</feature>
<keyword evidence="13 17" id="KW-0520">NAD</keyword>
<reference evidence="20" key="1">
    <citation type="journal article" date="2024" name="Int. J. Syst. Evol. Microbiol.">
        <title>Turicibacter faecis sp. nov., isolated from faeces of heart failure mouse model.</title>
        <authorList>
            <person name="Imamura Y."/>
            <person name="Motooka D."/>
            <person name="Nakajima Y."/>
            <person name="Ito S."/>
            <person name="Kitakaze M."/>
            <person name="Iida T."/>
            <person name="Nakamura S."/>
        </authorList>
    </citation>
    <scope>NUCLEOTIDE SEQUENCE</scope>
    <source>
        <strain evidence="20">TC023</strain>
    </source>
</reference>
<keyword evidence="10 17" id="KW-0479">Metal-binding</keyword>
<evidence type="ECO:0000256" key="3">
    <source>
        <dbReference type="ARBA" id="ARBA00004496"/>
    </source>
</evidence>
<comment type="function">
    <text evidence="17">Catalyzes the conversion of 3-deoxy-D-arabino-heptulosonate 7-phosphate (DAHP) to dehydroquinate (DHQ).</text>
</comment>
<dbReference type="Proteomes" id="UP001432099">
    <property type="component" value="Chromosome"/>
</dbReference>
<dbReference type="InterPro" id="IPR030960">
    <property type="entry name" value="DHQS/DOIS_N"/>
</dbReference>
<dbReference type="Pfam" id="PF24621">
    <property type="entry name" value="DHQS_C"/>
    <property type="match status" value="1"/>
</dbReference>
<dbReference type="CDD" id="cd08195">
    <property type="entry name" value="DHQS"/>
    <property type="match status" value="1"/>
</dbReference>
<comment type="catalytic activity">
    <reaction evidence="1 17">
        <text>7-phospho-2-dehydro-3-deoxy-D-arabino-heptonate = 3-dehydroquinate + phosphate</text>
        <dbReference type="Rhea" id="RHEA:21968"/>
        <dbReference type="ChEBI" id="CHEBI:32364"/>
        <dbReference type="ChEBI" id="CHEBI:43474"/>
        <dbReference type="ChEBI" id="CHEBI:58394"/>
        <dbReference type="EC" id="4.2.3.4"/>
    </reaction>
</comment>
<dbReference type="Pfam" id="PF01761">
    <property type="entry name" value="DHQ_synthase"/>
    <property type="match status" value="1"/>
</dbReference>
<evidence type="ECO:0000256" key="13">
    <source>
        <dbReference type="ARBA" id="ARBA00023027"/>
    </source>
</evidence>
<keyword evidence="21" id="KW-1185">Reference proteome</keyword>
<evidence type="ECO:0000256" key="2">
    <source>
        <dbReference type="ARBA" id="ARBA00001911"/>
    </source>
</evidence>
<evidence type="ECO:0000256" key="14">
    <source>
        <dbReference type="ARBA" id="ARBA00023141"/>
    </source>
</evidence>
<keyword evidence="16 17" id="KW-0170">Cobalt</keyword>
<dbReference type="InterPro" id="IPR050071">
    <property type="entry name" value="Dehydroquinate_synthase"/>
</dbReference>
<comment type="pathway">
    <text evidence="4 17">Metabolic intermediate biosynthesis; chorismate biosynthesis; chorismate from D-erythrose 4-phosphate and phosphoenolpyruvate: step 2/7.</text>
</comment>
<dbReference type="HAMAP" id="MF_00110">
    <property type="entry name" value="DHQ_synthase"/>
    <property type="match status" value="1"/>
</dbReference>
<keyword evidence="8 17" id="KW-0963">Cytoplasm</keyword>
<evidence type="ECO:0000256" key="10">
    <source>
        <dbReference type="ARBA" id="ARBA00022723"/>
    </source>
</evidence>
<evidence type="ECO:0000256" key="6">
    <source>
        <dbReference type="ARBA" id="ARBA00013031"/>
    </source>
</evidence>
<evidence type="ECO:0000256" key="8">
    <source>
        <dbReference type="ARBA" id="ARBA00022490"/>
    </source>
</evidence>
<feature type="binding site" evidence="17">
    <location>
        <position position="145"/>
    </location>
    <ligand>
        <name>NAD(+)</name>
        <dbReference type="ChEBI" id="CHEBI:57540"/>
    </ligand>
</feature>
<keyword evidence="9 17" id="KW-0028">Amino-acid biosynthesis</keyword>
<evidence type="ECO:0000313" key="21">
    <source>
        <dbReference type="Proteomes" id="UP001432099"/>
    </source>
</evidence>
<evidence type="ECO:0000256" key="16">
    <source>
        <dbReference type="ARBA" id="ARBA00023285"/>
    </source>
</evidence>
<evidence type="ECO:0000256" key="12">
    <source>
        <dbReference type="ARBA" id="ARBA00022833"/>
    </source>
</evidence>
<feature type="binding site" evidence="17">
    <location>
        <position position="178"/>
    </location>
    <ligand>
        <name>Zn(2+)</name>
        <dbReference type="ChEBI" id="CHEBI:29105"/>
    </ligand>
</feature>
<name>A0ABM8IGT3_9FIRM</name>